<proteinExistence type="predicted"/>
<accession>A0A1X4XX26</accession>
<evidence type="ECO:0000313" key="3">
    <source>
        <dbReference type="EMBL" id="OSS42068.1"/>
    </source>
</evidence>
<gene>
    <name evidence="3" type="ORF">DESAMIL20_1621</name>
</gene>
<dbReference type="PANTHER" id="PTHR42997:SF1">
    <property type="entry name" value="AP-4-A PHOSPHORYLASE"/>
    <property type="match status" value="1"/>
</dbReference>
<comment type="caution">
    <text evidence="3">The sequence shown here is derived from an EMBL/GenBank/DDBJ whole genome shotgun (WGS) entry which is preliminary data.</text>
</comment>
<dbReference type="InterPro" id="IPR011146">
    <property type="entry name" value="HIT-like"/>
</dbReference>
<dbReference type="InterPro" id="IPR019808">
    <property type="entry name" value="Histidine_triad_CS"/>
</dbReference>
<feature type="domain" description="HIT" evidence="2">
    <location>
        <begin position="5"/>
        <end position="140"/>
    </location>
</feature>
<dbReference type="PANTHER" id="PTHR42997">
    <property type="entry name" value="HIT FAMILY HYDROLASE"/>
    <property type="match status" value="1"/>
</dbReference>
<dbReference type="STRING" id="1562698.DESAMIL20_1621"/>
<dbReference type="OrthoDB" id="9784774at2"/>
<feature type="short sequence motif" description="Histidine triad motif" evidence="1">
    <location>
        <begin position="125"/>
        <end position="129"/>
    </location>
</feature>
<keyword evidence="3" id="KW-0378">Hydrolase</keyword>
<dbReference type="InterPro" id="IPR052908">
    <property type="entry name" value="AP-4-A_phosphorylase"/>
</dbReference>
<dbReference type="Pfam" id="PF01230">
    <property type="entry name" value="HIT"/>
    <property type="match status" value="1"/>
</dbReference>
<dbReference type="Gene3D" id="3.30.428.10">
    <property type="entry name" value="HIT-like"/>
    <property type="match status" value="1"/>
</dbReference>
<dbReference type="PROSITE" id="PS00892">
    <property type="entry name" value="HIT_1"/>
    <property type="match status" value="1"/>
</dbReference>
<protein>
    <submittedName>
        <fullName evidence="3">HIT family hydrolase</fullName>
    </submittedName>
</protein>
<dbReference type="Proteomes" id="UP000194141">
    <property type="component" value="Unassembled WGS sequence"/>
</dbReference>
<organism evidence="3 4">
    <name type="scientific">Desulfurella amilsii</name>
    <dbReference type="NCBI Taxonomy" id="1562698"/>
    <lineage>
        <taxon>Bacteria</taxon>
        <taxon>Pseudomonadati</taxon>
        <taxon>Campylobacterota</taxon>
        <taxon>Desulfurellia</taxon>
        <taxon>Desulfurellales</taxon>
        <taxon>Desulfurellaceae</taxon>
        <taxon>Desulfurella</taxon>
    </lineage>
</organism>
<dbReference type="RefSeq" id="WP_086034316.1">
    <property type="nucleotide sequence ID" value="NZ_MDSU01000018.1"/>
</dbReference>
<dbReference type="GO" id="GO:0016787">
    <property type="term" value="F:hydrolase activity"/>
    <property type="evidence" value="ECO:0007669"/>
    <property type="project" value="UniProtKB-KW"/>
</dbReference>
<reference evidence="3 4" key="1">
    <citation type="journal article" date="2017" name="Front. Microbiol.">
        <title>Genome Sequence of Desulfurella amilsii Strain TR1 and Comparative Genomics of Desulfurellaceae Family.</title>
        <authorList>
            <person name="Florentino A.P."/>
            <person name="Stams A.J."/>
            <person name="Sanchez-Andrea I."/>
        </authorList>
    </citation>
    <scope>NUCLEOTIDE SEQUENCE [LARGE SCALE GENOMIC DNA]</scope>
    <source>
        <strain evidence="3 4">TR1</strain>
    </source>
</reference>
<sequence>MKECLFCNIYEQKSDVLFENDRFFVIMDKFPVNPGHMLIIPIKHIESIDDLSDNDFFYLKKAISKSKDFLEKNDLKELYENLRPINEKSLDFIENVLKSSYISKKPDGYNFGLNEGQAVGQTINHLHFHLIPRYFNDVPNPTGGIRYVIYDKANYKS</sequence>
<keyword evidence="4" id="KW-1185">Reference proteome</keyword>
<evidence type="ECO:0000259" key="2">
    <source>
        <dbReference type="PROSITE" id="PS51084"/>
    </source>
</evidence>
<dbReference type="InterPro" id="IPR036265">
    <property type="entry name" value="HIT-like_sf"/>
</dbReference>
<evidence type="ECO:0000256" key="1">
    <source>
        <dbReference type="PROSITE-ProRule" id="PRU00464"/>
    </source>
</evidence>
<evidence type="ECO:0000313" key="4">
    <source>
        <dbReference type="Proteomes" id="UP000194141"/>
    </source>
</evidence>
<dbReference type="EMBL" id="MDSU01000018">
    <property type="protein sequence ID" value="OSS42068.1"/>
    <property type="molecule type" value="Genomic_DNA"/>
</dbReference>
<name>A0A1X4XX26_9BACT</name>
<dbReference type="AlphaFoldDB" id="A0A1X4XX26"/>
<dbReference type="SUPFAM" id="SSF54197">
    <property type="entry name" value="HIT-like"/>
    <property type="match status" value="1"/>
</dbReference>
<dbReference type="PROSITE" id="PS51084">
    <property type="entry name" value="HIT_2"/>
    <property type="match status" value="1"/>
</dbReference>